<feature type="domain" description="N-acetyltransferase" evidence="1">
    <location>
        <begin position="38"/>
        <end position="184"/>
    </location>
</feature>
<evidence type="ECO:0000259" key="1">
    <source>
        <dbReference type="PROSITE" id="PS51186"/>
    </source>
</evidence>
<gene>
    <name evidence="2" type="ORF">G3M99_07505</name>
</gene>
<reference evidence="2 3" key="1">
    <citation type="submission" date="2020-02" db="EMBL/GenBank/DDBJ databases">
        <title>Genome assembly of a novel Clostridium senegalense strain.</title>
        <authorList>
            <person name="Gupta T.B."/>
            <person name="Jauregui R."/>
            <person name="Maclean P."/>
            <person name="Nawarathana A."/>
            <person name="Brightwell G."/>
        </authorList>
    </citation>
    <scope>NUCLEOTIDE SEQUENCE [LARGE SCALE GENOMIC DNA]</scope>
    <source>
        <strain evidence="2 3">AGRFS4</strain>
    </source>
</reference>
<dbReference type="GO" id="GO:0016747">
    <property type="term" value="F:acyltransferase activity, transferring groups other than amino-acyl groups"/>
    <property type="evidence" value="ECO:0007669"/>
    <property type="project" value="InterPro"/>
</dbReference>
<evidence type="ECO:0000313" key="3">
    <source>
        <dbReference type="Proteomes" id="UP000481872"/>
    </source>
</evidence>
<dbReference type="PANTHER" id="PTHR43792">
    <property type="entry name" value="GNAT FAMILY, PUTATIVE (AFU_ORTHOLOGUE AFUA_3G00765)-RELATED-RELATED"/>
    <property type="match status" value="1"/>
</dbReference>
<organism evidence="2 3">
    <name type="scientific">Clostridium senegalense</name>
    <dbReference type="NCBI Taxonomy" id="1465809"/>
    <lineage>
        <taxon>Bacteria</taxon>
        <taxon>Bacillati</taxon>
        <taxon>Bacillota</taxon>
        <taxon>Clostridia</taxon>
        <taxon>Eubacteriales</taxon>
        <taxon>Clostridiaceae</taxon>
        <taxon>Clostridium</taxon>
    </lineage>
</organism>
<keyword evidence="3" id="KW-1185">Reference proteome</keyword>
<name>A0A6M0H3R4_9CLOT</name>
<accession>A0A6M0H3R4</accession>
<sequence length="202" mass="24405">MPDNLIDYKDFRERCFSIFPTMETERFLLLKCDKAYEKDYESLLSDDEVMKYSGTEIFDLKKQIKLYLEHLINDYSNKKGIHWVIIDKVHYKFIGEIGIYNLDLYSNRCEIGYTILKKYWRNKVATECIKRVLKFAFKELYMHKVVAIIDINNDPSIKLVESLGFKEEGMLKEHYYNYKEKSYINVELWAMIRKEEIYSKVM</sequence>
<dbReference type="InterPro" id="IPR000182">
    <property type="entry name" value="GNAT_dom"/>
</dbReference>
<dbReference type="SUPFAM" id="SSF55729">
    <property type="entry name" value="Acyl-CoA N-acyltransferases (Nat)"/>
    <property type="match status" value="1"/>
</dbReference>
<keyword evidence="2" id="KW-0808">Transferase</keyword>
<proteinExistence type="predicted"/>
<dbReference type="EMBL" id="JAAGPU010000011">
    <property type="protein sequence ID" value="NEU04713.1"/>
    <property type="molecule type" value="Genomic_DNA"/>
</dbReference>
<dbReference type="InterPro" id="IPR016181">
    <property type="entry name" value="Acyl_CoA_acyltransferase"/>
</dbReference>
<evidence type="ECO:0000313" key="2">
    <source>
        <dbReference type="EMBL" id="NEU04713.1"/>
    </source>
</evidence>
<dbReference type="InterPro" id="IPR051531">
    <property type="entry name" value="N-acetyltransferase"/>
</dbReference>
<dbReference type="Gene3D" id="3.40.630.30">
    <property type="match status" value="1"/>
</dbReference>
<dbReference type="RefSeq" id="WP_199869722.1">
    <property type="nucleotide sequence ID" value="NZ_JAAGPU010000011.1"/>
</dbReference>
<dbReference type="Proteomes" id="UP000481872">
    <property type="component" value="Unassembled WGS sequence"/>
</dbReference>
<dbReference type="AlphaFoldDB" id="A0A6M0H3R4"/>
<dbReference type="PROSITE" id="PS51186">
    <property type="entry name" value="GNAT"/>
    <property type="match status" value="1"/>
</dbReference>
<dbReference type="Pfam" id="PF13302">
    <property type="entry name" value="Acetyltransf_3"/>
    <property type="match status" value="1"/>
</dbReference>
<comment type="caution">
    <text evidence="2">The sequence shown here is derived from an EMBL/GenBank/DDBJ whole genome shotgun (WGS) entry which is preliminary data.</text>
</comment>
<protein>
    <submittedName>
        <fullName evidence="2">GNAT family N-acetyltransferase</fullName>
    </submittedName>
</protein>